<keyword evidence="1" id="KW-1133">Transmembrane helix</keyword>
<evidence type="ECO:0000256" key="1">
    <source>
        <dbReference type="SAM" id="Phobius"/>
    </source>
</evidence>
<evidence type="ECO:0000313" key="3">
    <source>
        <dbReference type="Proteomes" id="UP000000262"/>
    </source>
</evidence>
<name>A8A8U8_IGNH4</name>
<dbReference type="HOGENOM" id="CLU_1197631_0_0_2"/>
<keyword evidence="1" id="KW-0472">Membrane</keyword>
<keyword evidence="3" id="KW-1185">Reference proteome</keyword>
<dbReference type="Proteomes" id="UP000000262">
    <property type="component" value="Chromosome"/>
</dbReference>
<dbReference type="STRING" id="453591.Igni_0166"/>
<feature type="transmembrane region" description="Helical" evidence="1">
    <location>
        <begin position="38"/>
        <end position="59"/>
    </location>
</feature>
<dbReference type="KEGG" id="iho:Igni_0166"/>
<feature type="transmembrane region" description="Helical" evidence="1">
    <location>
        <begin position="91"/>
        <end position="111"/>
    </location>
</feature>
<feature type="transmembrane region" description="Helical" evidence="1">
    <location>
        <begin position="123"/>
        <end position="144"/>
    </location>
</feature>
<dbReference type="EMBL" id="CP000816">
    <property type="protein sequence ID" value="ABU81350.1"/>
    <property type="molecule type" value="Genomic_DNA"/>
</dbReference>
<dbReference type="RefSeq" id="WP_011998202.1">
    <property type="nucleotide sequence ID" value="NC_009776.1"/>
</dbReference>
<gene>
    <name evidence="2" type="ordered locus">Igni_0166</name>
</gene>
<evidence type="ECO:0000313" key="2">
    <source>
        <dbReference type="EMBL" id="ABU81350.1"/>
    </source>
</evidence>
<feature type="transmembrane region" description="Helical" evidence="1">
    <location>
        <begin position="66"/>
        <end position="85"/>
    </location>
</feature>
<feature type="transmembrane region" description="Helical" evidence="1">
    <location>
        <begin position="150"/>
        <end position="170"/>
    </location>
</feature>
<dbReference type="GeneID" id="5561771"/>
<accession>A8A8U8</accession>
<keyword evidence="1" id="KW-0812">Transmembrane</keyword>
<dbReference type="AlphaFoldDB" id="A8A8U8"/>
<sequence>MVETSVELSKVAFYVITLLLALAFIQYSLINYNTGELWYPFVAGPLMGISFLLLVAITAFGGDYQLAALLNILFIVLTLTAYAVTFETSSIIDYEYVAFMLSLNLLLVVYMDRKEGSVDLAPMFLRLSLLVTYVPFLLFVLLAFKYGYYYSYLAMIMALILSLSNFLLLIPTFTQSLLQTLVLESFVMFVFLIYVLASSPIGPDVCEWIIRATLLSSYLTLLWTAFRSRWE</sequence>
<feature type="transmembrane region" description="Helical" evidence="1">
    <location>
        <begin position="12"/>
        <end position="32"/>
    </location>
</feature>
<reference evidence="2 3" key="1">
    <citation type="journal article" date="2008" name="Genome Biol.">
        <title>A genomic analysis of the archaeal system Ignicoccus hospitalis-Nanoarchaeum equitans.</title>
        <authorList>
            <person name="Podar M."/>
            <person name="Anderson I."/>
            <person name="Makarova K.S."/>
            <person name="Elkins J.G."/>
            <person name="Ivanova N."/>
            <person name="Wall M.A."/>
            <person name="Lykidis A."/>
            <person name="Mavromatis K."/>
            <person name="Sun H."/>
            <person name="Hudson M.E."/>
            <person name="Chen W."/>
            <person name="Deciu C."/>
            <person name="Hutchison D."/>
            <person name="Eads J.R."/>
            <person name="Anderson A."/>
            <person name="Fernandes F."/>
            <person name="Szeto E."/>
            <person name="Lapidus A."/>
            <person name="Kyrpides N.C."/>
            <person name="Saier M.H.Jr."/>
            <person name="Richardson P.M."/>
            <person name="Rachel R."/>
            <person name="Huber H."/>
            <person name="Eisen J.A."/>
            <person name="Koonin E.V."/>
            <person name="Keller M."/>
            <person name="Stetter K.O."/>
        </authorList>
    </citation>
    <scope>NUCLEOTIDE SEQUENCE [LARGE SCALE GENOMIC DNA]</scope>
    <source>
        <strain evidence="3">KIN4/I / DSM 18386 / JCM 14125</strain>
    </source>
</reference>
<feature type="transmembrane region" description="Helical" evidence="1">
    <location>
        <begin position="177"/>
        <end position="196"/>
    </location>
</feature>
<proteinExistence type="predicted"/>
<feature type="transmembrane region" description="Helical" evidence="1">
    <location>
        <begin position="208"/>
        <end position="226"/>
    </location>
</feature>
<protein>
    <submittedName>
        <fullName evidence="2">Uncharacterized protein</fullName>
    </submittedName>
</protein>
<organism evidence="2 3">
    <name type="scientific">Ignicoccus hospitalis (strain KIN4/I / DSM 18386 / JCM 14125)</name>
    <dbReference type="NCBI Taxonomy" id="453591"/>
    <lineage>
        <taxon>Archaea</taxon>
        <taxon>Thermoproteota</taxon>
        <taxon>Thermoprotei</taxon>
        <taxon>Desulfurococcales</taxon>
        <taxon>Desulfurococcaceae</taxon>
        <taxon>Ignicoccus</taxon>
    </lineage>
</organism>